<dbReference type="GO" id="GO:0005524">
    <property type="term" value="F:ATP binding"/>
    <property type="evidence" value="ECO:0007669"/>
    <property type="project" value="UniProtKB-KW"/>
</dbReference>
<keyword evidence="1 9" id="KW-0963">Cytoplasm</keyword>
<keyword evidence="3 9" id="KW-0548">Nucleotidyltransferase</keyword>
<evidence type="ECO:0000259" key="10">
    <source>
        <dbReference type="Pfam" id="PF01467"/>
    </source>
</evidence>
<feature type="binding site" evidence="9">
    <location>
        <position position="17"/>
    </location>
    <ligand>
        <name>ATP</name>
        <dbReference type="ChEBI" id="CHEBI:30616"/>
    </ligand>
</feature>
<evidence type="ECO:0000313" key="11">
    <source>
        <dbReference type="EMBL" id="KRM74081.1"/>
    </source>
</evidence>
<dbReference type="STRING" id="33960.TY91_10870"/>
<keyword evidence="2 9" id="KW-0808">Transferase</keyword>
<evidence type="ECO:0000256" key="8">
    <source>
        <dbReference type="ARBA" id="ARBA00029346"/>
    </source>
</evidence>
<dbReference type="RefSeq" id="WP_054759920.1">
    <property type="nucleotide sequence ID" value="NZ_AYYR01000106.1"/>
</dbReference>
<comment type="function">
    <text evidence="9">Reversibly transfers an adenylyl group from ATP to 4'-phosphopantetheine, yielding dephospho-CoA (dPCoA) and pyrophosphate.</text>
</comment>
<accession>A0A0R2B3S2</accession>
<dbReference type="EC" id="2.7.7.3" evidence="9"/>
<comment type="similarity">
    <text evidence="9">Belongs to the bacterial CoaD family.</text>
</comment>
<dbReference type="GO" id="GO:0005737">
    <property type="term" value="C:cytoplasm"/>
    <property type="evidence" value="ECO:0007669"/>
    <property type="project" value="UniProtKB-SubCell"/>
</dbReference>
<comment type="cofactor">
    <cofactor evidence="9">
        <name>Mg(2+)</name>
        <dbReference type="ChEBI" id="CHEBI:18420"/>
    </cofactor>
</comment>
<dbReference type="SUPFAM" id="SSF52374">
    <property type="entry name" value="Nucleotidylyl transferase"/>
    <property type="match status" value="1"/>
</dbReference>
<feature type="binding site" evidence="9">
    <location>
        <position position="41"/>
    </location>
    <ligand>
        <name>substrate</name>
    </ligand>
</feature>
<protein>
    <recommendedName>
        <fullName evidence="9">Phosphopantetheine adenylyltransferase</fullName>
        <ecNumber evidence="9">2.7.7.3</ecNumber>
    </recommendedName>
    <alternativeName>
        <fullName evidence="9">Dephospho-CoA pyrophosphorylase</fullName>
    </alternativeName>
    <alternativeName>
        <fullName evidence="9">Pantetheine-phosphate adenylyltransferase</fullName>
        <shortName evidence="9">PPAT</shortName>
    </alternativeName>
</protein>
<feature type="binding site" evidence="9">
    <location>
        <begin position="88"/>
        <end position="90"/>
    </location>
    <ligand>
        <name>ATP</name>
        <dbReference type="ChEBI" id="CHEBI:30616"/>
    </ligand>
</feature>
<keyword evidence="7 9" id="KW-0173">Coenzyme A biosynthesis</keyword>
<evidence type="ECO:0000256" key="6">
    <source>
        <dbReference type="ARBA" id="ARBA00022842"/>
    </source>
</evidence>
<dbReference type="PANTHER" id="PTHR21342">
    <property type="entry name" value="PHOSPHOPANTETHEINE ADENYLYLTRANSFERASE"/>
    <property type="match status" value="1"/>
</dbReference>
<dbReference type="HAMAP" id="MF_00151">
    <property type="entry name" value="PPAT_bact"/>
    <property type="match status" value="1"/>
</dbReference>
<name>A0A0R2B3S2_SECCO</name>
<evidence type="ECO:0000256" key="2">
    <source>
        <dbReference type="ARBA" id="ARBA00022679"/>
    </source>
</evidence>
<evidence type="ECO:0000256" key="9">
    <source>
        <dbReference type="HAMAP-Rule" id="MF_00151"/>
    </source>
</evidence>
<dbReference type="PANTHER" id="PTHR21342:SF1">
    <property type="entry name" value="PHOSPHOPANTETHEINE ADENYLYLTRANSFERASE"/>
    <property type="match status" value="1"/>
</dbReference>
<dbReference type="Gene3D" id="3.40.50.620">
    <property type="entry name" value="HUPs"/>
    <property type="match status" value="1"/>
</dbReference>
<evidence type="ECO:0000313" key="12">
    <source>
        <dbReference type="Proteomes" id="UP000051845"/>
    </source>
</evidence>
<feature type="binding site" evidence="9">
    <location>
        <position position="87"/>
    </location>
    <ligand>
        <name>substrate</name>
    </ligand>
</feature>
<dbReference type="Pfam" id="PF01467">
    <property type="entry name" value="CTP_transf_like"/>
    <property type="match status" value="1"/>
</dbReference>
<feature type="binding site" evidence="9">
    <location>
        <position position="98"/>
    </location>
    <ligand>
        <name>ATP</name>
        <dbReference type="ChEBI" id="CHEBI:30616"/>
    </ligand>
</feature>
<dbReference type="CDD" id="cd02163">
    <property type="entry name" value="PPAT"/>
    <property type="match status" value="1"/>
</dbReference>
<feature type="binding site" evidence="9">
    <location>
        <begin position="9"/>
        <end position="10"/>
    </location>
    <ligand>
        <name>ATP</name>
        <dbReference type="ChEBI" id="CHEBI:30616"/>
    </ligand>
</feature>
<dbReference type="GO" id="GO:0004595">
    <property type="term" value="F:pantetheine-phosphate adenylyltransferase activity"/>
    <property type="evidence" value="ECO:0007669"/>
    <property type="project" value="UniProtKB-UniRule"/>
</dbReference>
<dbReference type="PRINTS" id="PR01020">
    <property type="entry name" value="LPSBIOSNTHSS"/>
</dbReference>
<evidence type="ECO:0000256" key="5">
    <source>
        <dbReference type="ARBA" id="ARBA00022840"/>
    </source>
</evidence>
<reference evidence="11 12" key="1">
    <citation type="journal article" date="2015" name="Genome Announc.">
        <title>Expanding the biotechnology potential of lactobacilli through comparative genomics of 213 strains and associated genera.</title>
        <authorList>
            <person name="Sun Z."/>
            <person name="Harris H.M."/>
            <person name="McCann A."/>
            <person name="Guo C."/>
            <person name="Argimon S."/>
            <person name="Zhang W."/>
            <person name="Yang X."/>
            <person name="Jeffery I.B."/>
            <person name="Cooney J.C."/>
            <person name="Kagawa T.F."/>
            <person name="Liu W."/>
            <person name="Song Y."/>
            <person name="Salvetti E."/>
            <person name="Wrobel A."/>
            <person name="Rasinkangas P."/>
            <person name="Parkhill J."/>
            <person name="Rea M.C."/>
            <person name="O'Sullivan O."/>
            <person name="Ritari J."/>
            <person name="Douillard F.P."/>
            <person name="Paul Ross R."/>
            <person name="Yang R."/>
            <person name="Briner A.E."/>
            <person name="Felis G.E."/>
            <person name="de Vos W.M."/>
            <person name="Barrangou R."/>
            <person name="Klaenhammer T.R."/>
            <person name="Caufield P.W."/>
            <person name="Cui Y."/>
            <person name="Zhang H."/>
            <person name="O'Toole P.W."/>
        </authorList>
    </citation>
    <scope>NUCLEOTIDE SEQUENCE [LARGE SCALE GENOMIC DNA]</scope>
    <source>
        <strain evidence="11 12">DSM 20515</strain>
    </source>
</reference>
<feature type="binding site" evidence="9">
    <location>
        <position position="73"/>
    </location>
    <ligand>
        <name>substrate</name>
    </ligand>
</feature>
<dbReference type="NCBIfam" id="TIGR01510">
    <property type="entry name" value="coaD_prev_kdtB"/>
    <property type="match status" value="1"/>
</dbReference>
<dbReference type="InterPro" id="IPR004821">
    <property type="entry name" value="Cyt_trans-like"/>
</dbReference>
<comment type="catalytic activity">
    <reaction evidence="8 9">
        <text>(R)-4'-phosphopantetheine + ATP + H(+) = 3'-dephospho-CoA + diphosphate</text>
        <dbReference type="Rhea" id="RHEA:19801"/>
        <dbReference type="ChEBI" id="CHEBI:15378"/>
        <dbReference type="ChEBI" id="CHEBI:30616"/>
        <dbReference type="ChEBI" id="CHEBI:33019"/>
        <dbReference type="ChEBI" id="CHEBI:57328"/>
        <dbReference type="ChEBI" id="CHEBI:61723"/>
        <dbReference type="EC" id="2.7.7.3"/>
    </reaction>
</comment>
<comment type="caution">
    <text evidence="11">The sequence shown here is derived from an EMBL/GenBank/DDBJ whole genome shotgun (WGS) entry which is preliminary data.</text>
</comment>
<feature type="binding site" evidence="9">
    <location>
        <position position="9"/>
    </location>
    <ligand>
        <name>substrate</name>
    </ligand>
</feature>
<evidence type="ECO:0000256" key="7">
    <source>
        <dbReference type="ARBA" id="ARBA00022993"/>
    </source>
</evidence>
<keyword evidence="4 9" id="KW-0547">Nucleotide-binding</keyword>
<evidence type="ECO:0000256" key="1">
    <source>
        <dbReference type="ARBA" id="ARBA00022490"/>
    </source>
</evidence>
<keyword evidence="6 9" id="KW-0460">Magnesium</keyword>
<dbReference type="InterPro" id="IPR014729">
    <property type="entry name" value="Rossmann-like_a/b/a_fold"/>
</dbReference>
<comment type="subunit">
    <text evidence="9">Homohexamer.</text>
</comment>
<organism evidence="11 12">
    <name type="scientific">Secundilactobacillus collinoides DSM 20515 = JCM 1123</name>
    <dbReference type="NCBI Taxonomy" id="1423733"/>
    <lineage>
        <taxon>Bacteria</taxon>
        <taxon>Bacillati</taxon>
        <taxon>Bacillota</taxon>
        <taxon>Bacilli</taxon>
        <taxon>Lactobacillales</taxon>
        <taxon>Lactobacillaceae</taxon>
        <taxon>Secundilactobacillus</taxon>
    </lineage>
</organism>
<evidence type="ECO:0000256" key="3">
    <source>
        <dbReference type="ARBA" id="ARBA00022695"/>
    </source>
</evidence>
<comment type="subcellular location">
    <subcellularLocation>
        <location evidence="9">Cytoplasm</location>
    </subcellularLocation>
</comment>
<gene>
    <name evidence="9" type="primary">coaD</name>
    <name evidence="11" type="ORF">FC82_GL000860</name>
</gene>
<keyword evidence="5 9" id="KW-0067">ATP-binding</keyword>
<dbReference type="UniPathway" id="UPA00241">
    <property type="reaction ID" value="UER00355"/>
</dbReference>
<comment type="pathway">
    <text evidence="9">Cofactor biosynthesis; coenzyme A biosynthesis; CoA from (R)-pantothenate: step 4/5.</text>
</comment>
<evidence type="ECO:0000256" key="4">
    <source>
        <dbReference type="ARBA" id="ARBA00022741"/>
    </source>
</evidence>
<dbReference type="GO" id="GO:0015937">
    <property type="term" value="P:coenzyme A biosynthetic process"/>
    <property type="evidence" value="ECO:0007669"/>
    <property type="project" value="UniProtKB-UniRule"/>
</dbReference>
<dbReference type="PATRIC" id="fig|1423733.4.peg.901"/>
<feature type="domain" description="Cytidyltransferase-like" evidence="10">
    <location>
        <begin position="5"/>
        <end position="133"/>
    </location>
</feature>
<dbReference type="Proteomes" id="UP000051845">
    <property type="component" value="Unassembled WGS sequence"/>
</dbReference>
<dbReference type="EMBL" id="AYYR01000106">
    <property type="protein sequence ID" value="KRM74081.1"/>
    <property type="molecule type" value="Genomic_DNA"/>
</dbReference>
<dbReference type="NCBIfam" id="TIGR00125">
    <property type="entry name" value="cyt_tran_rel"/>
    <property type="match status" value="1"/>
</dbReference>
<feature type="site" description="Transition state stabilizer" evidence="9">
    <location>
        <position position="17"/>
    </location>
</feature>
<feature type="binding site" evidence="9">
    <location>
        <begin position="123"/>
        <end position="129"/>
    </location>
    <ligand>
        <name>ATP</name>
        <dbReference type="ChEBI" id="CHEBI:30616"/>
    </ligand>
</feature>
<proteinExistence type="inferred from homology"/>
<dbReference type="AlphaFoldDB" id="A0A0R2B3S2"/>
<dbReference type="InterPro" id="IPR001980">
    <property type="entry name" value="PPAT"/>
</dbReference>
<sequence>MTKAVFPGSFDPLTKGHLNLIQRASHLFDELIVTVGTNISKRSLFTPDERVALIQKSVADLPNVTVRTEGGLTVDFVKSVNASVILRGLRNSKDYEYEAGIAQMNHYLDNGIETLFLLTDAKYAFISSSLLKEVLHFGGDISELVPPAVAAALAEK</sequence>